<comment type="caution">
    <text evidence="2">The sequence shown here is derived from an EMBL/GenBank/DDBJ whole genome shotgun (WGS) entry which is preliminary data.</text>
</comment>
<dbReference type="RefSeq" id="WP_017682755.1">
    <property type="nucleotide sequence ID" value="NZ_BQUM01000058.1"/>
</dbReference>
<dbReference type="Pfam" id="PF03235">
    <property type="entry name" value="GmrSD_N"/>
    <property type="match status" value="1"/>
</dbReference>
<reference evidence="2 3" key="1">
    <citation type="submission" date="2018-08" db="EMBL/GenBank/DDBJ databases">
        <title>Recombination of ecologically and evolutionarily significant loci maintains genetic cohesion in the Pseudomonas syringae species complex.</title>
        <authorList>
            <person name="Dillon M."/>
            <person name="Thakur S."/>
            <person name="Almeida R.N.D."/>
            <person name="Weir B.S."/>
            <person name="Guttman D.S."/>
        </authorList>
    </citation>
    <scope>NUCLEOTIDE SEQUENCE [LARGE SCALE GENOMIC DNA]</scope>
    <source>
        <strain evidence="2 3">ICMP 3934</strain>
    </source>
</reference>
<evidence type="ECO:0000259" key="1">
    <source>
        <dbReference type="Pfam" id="PF03235"/>
    </source>
</evidence>
<dbReference type="PANTHER" id="PTHR39639">
    <property type="entry name" value="CHROMOSOME 16, WHOLE GENOME SHOTGUN SEQUENCE"/>
    <property type="match status" value="1"/>
</dbReference>
<gene>
    <name evidence="2" type="ORF">ALP44_04066</name>
</gene>
<dbReference type="Proteomes" id="UP000282636">
    <property type="component" value="Unassembled WGS sequence"/>
</dbReference>
<feature type="domain" description="GmrSD restriction endonucleases N-terminal" evidence="1">
    <location>
        <begin position="34"/>
        <end position="186"/>
    </location>
</feature>
<organism evidence="2 3">
    <name type="scientific">Pseudomonas syringae pv. theae</name>
    <dbReference type="NCBI Taxonomy" id="103985"/>
    <lineage>
        <taxon>Bacteria</taxon>
        <taxon>Pseudomonadati</taxon>
        <taxon>Pseudomonadota</taxon>
        <taxon>Gammaproteobacteria</taxon>
        <taxon>Pseudomonadales</taxon>
        <taxon>Pseudomonadaceae</taxon>
        <taxon>Pseudomonas</taxon>
        <taxon>Pseudomonas syringae</taxon>
    </lineage>
</organism>
<evidence type="ECO:0000313" key="3">
    <source>
        <dbReference type="Proteomes" id="UP000282636"/>
    </source>
</evidence>
<proteinExistence type="predicted"/>
<dbReference type="AlphaFoldDB" id="A0A0N8TKU2"/>
<evidence type="ECO:0000313" key="2">
    <source>
        <dbReference type="EMBL" id="RMT59845.1"/>
    </source>
</evidence>
<dbReference type="PANTHER" id="PTHR39639:SF1">
    <property type="entry name" value="DUF262 DOMAIN-CONTAINING PROTEIN"/>
    <property type="match status" value="1"/>
</dbReference>
<dbReference type="InterPro" id="IPR004919">
    <property type="entry name" value="GmrSD_N"/>
</dbReference>
<accession>A0A0N8TKU2</accession>
<sequence length="348" mass="39388">MALTVKQISSIQSQLESKRKSVSFDSYDLSVRQVLDMVETGDIFVPPEYQRQFIWDAERQSVLIESVFLGIPVPSLFMATNSDSTWEVVDGVQRLGSLSHFFGSEKLLEKVKRNDPLKLKGLTKLDHLNGVRFQDLPKSIQLHLATRPIRVTVLNDKSDLAVRFDLFERLNTGGVTLTPQEIRNCVYRGAFNENIKELAERPDFRKAVKVHDTKSLNGTYEELVLRFFAYLENYSKFDHSVKNFLNDYMSDHRNSRVRADNEKLFAKTIELLIKAFPNGISRGRAVTPVNLYEALAVGVALALKQGKNIDAAALPALINDQTLKSYTGAGSNQKKFVIGRIEYVRDAL</sequence>
<name>A0A0N8TKU2_PSESX</name>
<protein>
    <recommendedName>
        <fullName evidence="1">GmrSD restriction endonucleases N-terminal domain-containing protein</fullName>
    </recommendedName>
</protein>
<dbReference type="EMBL" id="RBTL01000316">
    <property type="protein sequence ID" value="RMT59845.1"/>
    <property type="molecule type" value="Genomic_DNA"/>
</dbReference>